<keyword evidence="2" id="KW-1185">Reference proteome</keyword>
<evidence type="ECO:0008006" key="3">
    <source>
        <dbReference type="Google" id="ProtNLM"/>
    </source>
</evidence>
<comment type="caution">
    <text evidence="1">The sequence shown here is derived from an EMBL/GenBank/DDBJ whole genome shotgun (WGS) entry which is preliminary data.</text>
</comment>
<dbReference type="RefSeq" id="WP_196280257.1">
    <property type="nucleotide sequence ID" value="NZ_JADQDQ010000001.1"/>
</dbReference>
<dbReference type="Proteomes" id="UP000597617">
    <property type="component" value="Unassembled WGS sequence"/>
</dbReference>
<organism evidence="1 2">
    <name type="scientific">Hymenobacter jeongseonensis</name>
    <dbReference type="NCBI Taxonomy" id="2791027"/>
    <lineage>
        <taxon>Bacteria</taxon>
        <taxon>Pseudomonadati</taxon>
        <taxon>Bacteroidota</taxon>
        <taxon>Cytophagia</taxon>
        <taxon>Cytophagales</taxon>
        <taxon>Hymenobacteraceae</taxon>
        <taxon>Hymenobacter</taxon>
    </lineage>
</organism>
<sequence length="820" mass="90410">MAFKPFQHRKNFMANFTHLASRHFCTGLGTVLLCGLAGLGSAAAQADASTDIARKLAEYEQRGPHEKIFLHHDRPVYLSGETMWFKLYAVEGTYCSPLRLSSVAYVEIINAEQQPVLQGKIELKNATGQGSFLLPTSMPAGRYTVRAYTSWMQNAGPEAYFHTSVTVINTLTSSGAGTKDSSTYDAQFYPEGGNLVQGLPGKVAFKVTDKAGKGIAATGKVLNQSGAVVATFQTQQLGMGTFNLTPTVAGQGAYTAVVTLGKNQVLRRLLPQTQDHGYVLRLEDTGADQLTVNVIATTMSPETVFLLAHSRQHPAVALQAQLVNGQAAFIVNKTQLLEGVSHFTLFNSARRPLCERLYFQAPKRQLAITARPSKAQYGLRDKVSVQVGTADQHTHFIAANLSMAVYRLDSLTTTQATAIDRYLWLSSDLKGAVENPDYYFTAPAAEAALAVDNLMLTQGWSRFRWEEVLTATPKPFEHLPEPNGLVVQGHVTRAGTNAPVQGVITYLSSPSRITHLSNSESTADGRVKFEMQQFAGTQNLVLQTAPQQDTTLQLTVLSPFSKQYASAVGSAFGLTGRFQLDYAKRHLQAQVQHVFAGQYRNRFVAQPVDSLSFFGKPNESYLLDKYTRFKVLEEVLREYVPGVLVRIRKDGFHLAVTDRLNKELFQKNPMVLLDGVPVFNMNKIMAMDPLKIQKLEVVDARYFHGVAAYEGIVSFTTYKGNLEGFQLDARALVQEYEGVQQQREFYAPRYETDQEKQSRLPDLRNLLYWNPELATSSGTTRPVEFYTGDQAGRFLVVVQGLAASGLAGSSSFVLEVKPAL</sequence>
<evidence type="ECO:0000313" key="2">
    <source>
        <dbReference type="Proteomes" id="UP000597617"/>
    </source>
</evidence>
<accession>A0ABS0IBZ6</accession>
<name>A0ABS0IBZ6_9BACT</name>
<dbReference type="Gene3D" id="2.60.40.1930">
    <property type="match status" value="1"/>
</dbReference>
<proteinExistence type="predicted"/>
<reference evidence="1 2" key="1">
    <citation type="submission" date="2020-11" db="EMBL/GenBank/DDBJ databases">
        <authorList>
            <person name="Kim M.K."/>
        </authorList>
    </citation>
    <scope>NUCLEOTIDE SEQUENCE [LARGE SCALE GENOMIC DNA]</scope>
    <source>
        <strain evidence="1 2">BT683</strain>
    </source>
</reference>
<dbReference type="EMBL" id="JADQDQ010000001">
    <property type="protein sequence ID" value="MBF9235858.1"/>
    <property type="molecule type" value="Genomic_DNA"/>
</dbReference>
<evidence type="ECO:0000313" key="1">
    <source>
        <dbReference type="EMBL" id="MBF9235858.1"/>
    </source>
</evidence>
<protein>
    <recommendedName>
        <fullName evidence="3">Macroglobulin domain-containing protein</fullName>
    </recommendedName>
</protein>
<gene>
    <name evidence="1" type="ORF">I2I05_00470</name>
</gene>